<comment type="caution">
    <text evidence="1">The sequence shown here is derived from an EMBL/GenBank/DDBJ whole genome shotgun (WGS) entry which is preliminary data.</text>
</comment>
<dbReference type="AlphaFoldDB" id="A0A5J5GZ56"/>
<gene>
    <name evidence="1" type="ORF">F4V44_24755</name>
</gene>
<accession>A0A5J5GZ56</accession>
<sequence>MYYGYPGYMYDARHIPQLYRNPYPNGAYGLGYHQPGYIWYPNQSLQRFEIPGTYRHDISTLRQTDPFSVIREHIQAQSTNDWETVTKLWVNEDKKAFEAIVESQEGRQNGEGMLAIENAEIVASKPMSEQLASAIGNYDYYKDKYGEAQTYYVAVKYKVEQDSEFLQNGINYLVATVVKESDQWRMASYSNAPVDIVSASGEGFNTVDEGIAIAAQKRREYGGMIVNKEGALLSINTTKEYLPELEKLIEQPSLESTVMGTPKQFVRTPPATIKVLVKNRRNGRVGSVLTLSFYEYIRHVLPNEWDLRSSSHALKAGALCAIMYAWFFVRTPGFPLVGAHVSDSTDYQAWIKNTPLEKTKITDPHVKNVFQEIRIGMYNEKDNSLFPTQYRSNGYNIDWKGSGIVSQAGTNRLAGEGKHFTQILDWYYSKSSKLRGGKLGFFNY</sequence>
<dbReference type="RefSeq" id="WP_150442680.1">
    <property type="nucleotide sequence ID" value="NZ_VYKL01000050.1"/>
</dbReference>
<proteinExistence type="predicted"/>
<evidence type="ECO:0000313" key="1">
    <source>
        <dbReference type="EMBL" id="KAA9013560.1"/>
    </source>
</evidence>
<protein>
    <submittedName>
        <fullName evidence="1">SpoIID/LytB domain-containing protein</fullName>
    </submittedName>
</protein>
<dbReference type="OrthoDB" id="2677885at2"/>
<dbReference type="Proteomes" id="UP000326671">
    <property type="component" value="Unassembled WGS sequence"/>
</dbReference>
<name>A0A5J5GZ56_9BACI</name>
<evidence type="ECO:0000313" key="2">
    <source>
        <dbReference type="Proteomes" id="UP000326671"/>
    </source>
</evidence>
<dbReference type="EMBL" id="VYKL01000050">
    <property type="protein sequence ID" value="KAA9013560.1"/>
    <property type="molecule type" value="Genomic_DNA"/>
</dbReference>
<keyword evidence="2" id="KW-1185">Reference proteome</keyword>
<organism evidence="1 2">
    <name type="scientific">Niallia endozanthoxylica</name>
    <dbReference type="NCBI Taxonomy" id="2036016"/>
    <lineage>
        <taxon>Bacteria</taxon>
        <taxon>Bacillati</taxon>
        <taxon>Bacillota</taxon>
        <taxon>Bacilli</taxon>
        <taxon>Bacillales</taxon>
        <taxon>Bacillaceae</taxon>
        <taxon>Niallia</taxon>
    </lineage>
</organism>
<reference evidence="1 2" key="1">
    <citation type="submission" date="2019-09" db="EMBL/GenBank/DDBJ databases">
        <title>Whole genome sequences of isolates from the Mars Exploration Rovers.</title>
        <authorList>
            <person name="Seuylemezian A."/>
            <person name="Vaishampayan P."/>
        </authorList>
    </citation>
    <scope>NUCLEOTIDE SEQUENCE [LARGE SCALE GENOMIC DNA]</scope>
    <source>
        <strain evidence="1 2">MER_TA_151</strain>
    </source>
</reference>